<dbReference type="GO" id="GO:0003676">
    <property type="term" value="F:nucleic acid binding"/>
    <property type="evidence" value="ECO:0007669"/>
    <property type="project" value="InterPro"/>
</dbReference>
<keyword evidence="3" id="KW-0479">Metal-binding</keyword>
<sequence length="285" mass="30780">MAPSKSIILPTLLSLTPTALAWGTLGHTTVALIAQNYISKETASFAKKLLNDTSSTYLANVATWADSYRYTAEGAFSAPLHYIDANDSPPETCNVDYDRDCGEEGCVVSAITNYTSRVTSKNVSAVEQQKALKWIIHFLGDIHQPLHDEALDIGGNTINVTFDGTATNLHHIWDSNMAEKLIGGYAMSDSISWSNTLVGEINNGSYAKEKSSWLEGLNGKDAKSSALVWANDANEFVCSTVVPDGTAGVEGKELDGAYYDTAIPVIELQIAKAGYRLAAWLNYIV</sequence>
<dbReference type="GO" id="GO:0006308">
    <property type="term" value="P:DNA catabolic process"/>
    <property type="evidence" value="ECO:0007669"/>
    <property type="project" value="InterPro"/>
</dbReference>
<dbReference type="SUPFAM" id="SSF48537">
    <property type="entry name" value="Phospholipase C/P1 nuclease"/>
    <property type="match status" value="1"/>
</dbReference>
<dbReference type="CDD" id="cd11010">
    <property type="entry name" value="S1-P1_nuclease"/>
    <property type="match status" value="1"/>
</dbReference>
<dbReference type="Gene3D" id="1.10.575.10">
    <property type="entry name" value="P1 Nuclease"/>
    <property type="match status" value="1"/>
</dbReference>
<reference evidence="9" key="1">
    <citation type="journal article" date="2020" name="Stud. Mycol.">
        <title>101 Dothideomycetes genomes: a test case for predicting lifestyles and emergence of pathogens.</title>
        <authorList>
            <person name="Haridas S."/>
            <person name="Albert R."/>
            <person name="Binder M."/>
            <person name="Bloem J."/>
            <person name="Labutti K."/>
            <person name="Salamov A."/>
            <person name="Andreopoulos B."/>
            <person name="Baker S."/>
            <person name="Barry K."/>
            <person name="Bills G."/>
            <person name="Bluhm B."/>
            <person name="Cannon C."/>
            <person name="Castanera R."/>
            <person name="Culley D."/>
            <person name="Daum C."/>
            <person name="Ezra D."/>
            <person name="Gonzalez J."/>
            <person name="Henrissat B."/>
            <person name="Kuo A."/>
            <person name="Liang C."/>
            <person name="Lipzen A."/>
            <person name="Lutzoni F."/>
            <person name="Magnuson J."/>
            <person name="Mondo S."/>
            <person name="Nolan M."/>
            <person name="Ohm R."/>
            <person name="Pangilinan J."/>
            <person name="Park H.-J."/>
            <person name="Ramirez L."/>
            <person name="Alfaro M."/>
            <person name="Sun H."/>
            <person name="Tritt A."/>
            <person name="Yoshinaga Y."/>
            <person name="Zwiers L.-H."/>
            <person name="Turgeon B."/>
            <person name="Goodwin S."/>
            <person name="Spatafora J."/>
            <person name="Crous P."/>
            <person name="Grigoriev I."/>
        </authorList>
    </citation>
    <scope>NUCLEOTIDE SEQUENCE</scope>
    <source>
        <strain evidence="9">CBS 627.86</strain>
    </source>
</reference>
<proteinExistence type="inferred from homology"/>
<dbReference type="GO" id="GO:0046872">
    <property type="term" value="F:metal ion binding"/>
    <property type="evidence" value="ECO:0007669"/>
    <property type="project" value="UniProtKB-KW"/>
</dbReference>
<keyword evidence="7" id="KW-0325">Glycoprotein</keyword>
<comment type="similarity">
    <text evidence="1">Belongs to the nuclease type I family.</text>
</comment>
<dbReference type="GO" id="GO:0016788">
    <property type="term" value="F:hydrolase activity, acting on ester bonds"/>
    <property type="evidence" value="ECO:0007669"/>
    <property type="project" value="InterPro"/>
</dbReference>
<keyword evidence="5" id="KW-0378">Hydrolase</keyword>
<dbReference type="AlphaFoldDB" id="A0A6A5YK86"/>
<dbReference type="PANTHER" id="PTHR33146:SF26">
    <property type="entry name" value="ENDONUCLEASE 4"/>
    <property type="match status" value="1"/>
</dbReference>
<organism evidence="9 10">
    <name type="scientific">Lophiotrema nucula</name>
    <dbReference type="NCBI Taxonomy" id="690887"/>
    <lineage>
        <taxon>Eukaryota</taxon>
        <taxon>Fungi</taxon>
        <taxon>Dikarya</taxon>
        <taxon>Ascomycota</taxon>
        <taxon>Pezizomycotina</taxon>
        <taxon>Dothideomycetes</taxon>
        <taxon>Pleosporomycetidae</taxon>
        <taxon>Pleosporales</taxon>
        <taxon>Lophiotremataceae</taxon>
        <taxon>Lophiotrema</taxon>
    </lineage>
</organism>
<evidence type="ECO:0000256" key="5">
    <source>
        <dbReference type="ARBA" id="ARBA00022801"/>
    </source>
</evidence>
<evidence type="ECO:0000313" key="9">
    <source>
        <dbReference type="EMBL" id="KAF2107582.1"/>
    </source>
</evidence>
<keyword evidence="10" id="KW-1185">Reference proteome</keyword>
<dbReference type="EMBL" id="ML977353">
    <property type="protein sequence ID" value="KAF2107582.1"/>
    <property type="molecule type" value="Genomic_DNA"/>
</dbReference>
<dbReference type="OrthoDB" id="441446at2759"/>
<feature type="signal peptide" evidence="8">
    <location>
        <begin position="1"/>
        <end position="21"/>
    </location>
</feature>
<evidence type="ECO:0000256" key="6">
    <source>
        <dbReference type="ARBA" id="ARBA00023157"/>
    </source>
</evidence>
<accession>A0A6A5YK86</accession>
<keyword evidence="8" id="KW-0732">Signal</keyword>
<gene>
    <name evidence="9" type="ORF">BDV96DRAFT_464124</name>
</gene>
<dbReference type="FunFam" id="1.10.575.10:FF:000004">
    <property type="entry name" value="Nuclease S1"/>
    <property type="match status" value="1"/>
</dbReference>
<evidence type="ECO:0000256" key="2">
    <source>
        <dbReference type="ARBA" id="ARBA00022722"/>
    </source>
</evidence>
<evidence type="ECO:0000256" key="1">
    <source>
        <dbReference type="ARBA" id="ARBA00009547"/>
    </source>
</evidence>
<feature type="chain" id="PRO_5025473532" evidence="8">
    <location>
        <begin position="22"/>
        <end position="285"/>
    </location>
</feature>
<keyword evidence="4" id="KW-0255">Endonuclease</keyword>
<feature type="non-terminal residue" evidence="9">
    <location>
        <position position="285"/>
    </location>
</feature>
<dbReference type="Pfam" id="PF02265">
    <property type="entry name" value="S1-P1_nuclease"/>
    <property type="match status" value="1"/>
</dbReference>
<dbReference type="PANTHER" id="PTHR33146">
    <property type="entry name" value="ENDONUCLEASE 4"/>
    <property type="match status" value="1"/>
</dbReference>
<dbReference type="InterPro" id="IPR003154">
    <property type="entry name" value="S1/P1nuclease"/>
</dbReference>
<evidence type="ECO:0000256" key="7">
    <source>
        <dbReference type="ARBA" id="ARBA00023180"/>
    </source>
</evidence>
<dbReference type="GO" id="GO:0004519">
    <property type="term" value="F:endonuclease activity"/>
    <property type="evidence" value="ECO:0007669"/>
    <property type="project" value="UniProtKB-KW"/>
</dbReference>
<evidence type="ECO:0000256" key="4">
    <source>
        <dbReference type="ARBA" id="ARBA00022759"/>
    </source>
</evidence>
<protein>
    <submittedName>
        <fullName evidence="9">Putative nuclease S1</fullName>
    </submittedName>
</protein>
<dbReference type="InterPro" id="IPR008947">
    <property type="entry name" value="PLipase_C/P1_nuclease_dom_sf"/>
</dbReference>
<keyword evidence="6" id="KW-1015">Disulfide bond</keyword>
<keyword evidence="2" id="KW-0540">Nuclease</keyword>
<evidence type="ECO:0000256" key="8">
    <source>
        <dbReference type="SAM" id="SignalP"/>
    </source>
</evidence>
<dbReference type="Proteomes" id="UP000799770">
    <property type="component" value="Unassembled WGS sequence"/>
</dbReference>
<evidence type="ECO:0000313" key="10">
    <source>
        <dbReference type="Proteomes" id="UP000799770"/>
    </source>
</evidence>
<evidence type="ECO:0000256" key="3">
    <source>
        <dbReference type="ARBA" id="ARBA00022723"/>
    </source>
</evidence>
<name>A0A6A5YK86_9PLEO</name>